<reference evidence="1 2" key="1">
    <citation type="submission" date="2019-11" db="EMBL/GenBank/DDBJ databases">
        <title>Genome sequence of Moorella glycerini DSM11254.</title>
        <authorList>
            <person name="Poehlein A."/>
            <person name="Boeer T."/>
            <person name="Daniel R."/>
        </authorList>
    </citation>
    <scope>NUCLEOTIDE SEQUENCE [LARGE SCALE GENOMIC DNA]</scope>
    <source>
        <strain evidence="1 2">DSM 11254</strain>
    </source>
</reference>
<accession>A0A6I5ZT30</accession>
<evidence type="ECO:0000313" key="2">
    <source>
        <dbReference type="Proteomes" id="UP000425916"/>
    </source>
</evidence>
<sequence>MTGKAEKKKKYERLDPKNDFLFKKLFSSPGNEDLLIDWLNASGKTLSIFLVNVLVL</sequence>
<protein>
    <submittedName>
        <fullName evidence="1">Uncharacterized protein</fullName>
    </submittedName>
</protein>
<gene>
    <name evidence="1" type="ORF">MGLY_19240</name>
</gene>
<dbReference type="AlphaFoldDB" id="A0A6I5ZT30"/>
<dbReference type="Pfam" id="PF12784">
    <property type="entry name" value="PDDEXK_2"/>
    <property type="match status" value="1"/>
</dbReference>
<dbReference type="EMBL" id="CP046244">
    <property type="protein sequence ID" value="QGP92541.1"/>
    <property type="molecule type" value="Genomic_DNA"/>
</dbReference>
<evidence type="ECO:0000313" key="1">
    <source>
        <dbReference type="EMBL" id="QGP92541.1"/>
    </source>
</evidence>
<dbReference type="Proteomes" id="UP000425916">
    <property type="component" value="Chromosome"/>
</dbReference>
<keyword evidence="2" id="KW-1185">Reference proteome</keyword>
<name>A0A6I5ZT30_9FIRM</name>
<dbReference type="RefSeq" id="WP_156273345.1">
    <property type="nucleotide sequence ID" value="NZ_CP046244.1"/>
</dbReference>
<organism evidence="1 2">
    <name type="scientific">Neomoorella glycerini</name>
    <dbReference type="NCBI Taxonomy" id="55779"/>
    <lineage>
        <taxon>Bacteria</taxon>
        <taxon>Bacillati</taxon>
        <taxon>Bacillota</taxon>
        <taxon>Clostridia</taxon>
        <taxon>Neomoorellales</taxon>
        <taxon>Neomoorellaceae</taxon>
        <taxon>Neomoorella</taxon>
    </lineage>
</organism>
<dbReference type="OrthoDB" id="2973070at2"/>
<proteinExistence type="predicted"/>